<dbReference type="InterPro" id="IPR011652">
    <property type="entry name" value="MORN_2"/>
</dbReference>
<dbReference type="Gene3D" id="2.20.110.10">
    <property type="entry name" value="Histone H3 K4-specific methyltransferase SET7/9 N-terminal domain"/>
    <property type="match status" value="3"/>
</dbReference>
<keyword evidence="3" id="KW-1185">Reference proteome</keyword>
<dbReference type="EMBL" id="JBCDNA010000001">
    <property type="protein sequence ID" value="MEL4454543.1"/>
    <property type="molecule type" value="Genomic_DNA"/>
</dbReference>
<feature type="chain" id="PRO_5046592067" evidence="1">
    <location>
        <begin position="22"/>
        <end position="229"/>
    </location>
</feature>
<sequence length="229" mass="26469">MYRYSLLLVFFLNFFASHAQADINQFDAEGKRHGVWRKYYNNNRIRYSGKFDHGKEVGVFKYFSASDSDFPVIVKEYEDNSDLARVSFFTPSGALESKGLMRGKEREGKWLYYHPDGKSVMSEENYVNGKLDGAYKTFYPSGEPTETAYYKNGLLHGNYKKYSIKGFLYQDFNYANGKLNGMAVYYSRKTGDLIKKGPFKDDLRVGTWENYVDGELVSTEQPALKPEKD</sequence>
<dbReference type="RefSeq" id="WP_342158105.1">
    <property type="nucleotide sequence ID" value="NZ_JBCDNA010000001.1"/>
</dbReference>
<dbReference type="Pfam" id="PF07661">
    <property type="entry name" value="MORN_2"/>
    <property type="match status" value="3"/>
</dbReference>
<dbReference type="PANTHER" id="PTHR33706:SF1">
    <property type="entry name" value="TPR REPEAT PROTEIN"/>
    <property type="match status" value="1"/>
</dbReference>
<dbReference type="Proteomes" id="UP001474120">
    <property type="component" value="Unassembled WGS sequence"/>
</dbReference>
<dbReference type="PANTHER" id="PTHR33706">
    <property type="entry name" value="MORN VARIANT REPEAT PROTEIN"/>
    <property type="match status" value="1"/>
</dbReference>
<protein>
    <submittedName>
        <fullName evidence="2">Toxin-antitoxin system YwqK family antitoxin</fullName>
    </submittedName>
</protein>
<comment type="caution">
    <text evidence="2">The sequence shown here is derived from an EMBL/GenBank/DDBJ whole genome shotgun (WGS) entry which is preliminary data.</text>
</comment>
<feature type="signal peptide" evidence="1">
    <location>
        <begin position="1"/>
        <end position="21"/>
    </location>
</feature>
<accession>A0ABU9KXJ9</accession>
<evidence type="ECO:0000313" key="3">
    <source>
        <dbReference type="Proteomes" id="UP001474120"/>
    </source>
</evidence>
<name>A0ABU9KXJ9_9FLAO</name>
<evidence type="ECO:0000313" key="2">
    <source>
        <dbReference type="EMBL" id="MEL4454543.1"/>
    </source>
</evidence>
<organism evidence="2 3">
    <name type="scientific">Lutimonas vermicola</name>
    <dbReference type="NCBI Taxonomy" id="414288"/>
    <lineage>
        <taxon>Bacteria</taxon>
        <taxon>Pseudomonadati</taxon>
        <taxon>Bacteroidota</taxon>
        <taxon>Flavobacteriia</taxon>
        <taxon>Flavobacteriales</taxon>
        <taxon>Flavobacteriaceae</taxon>
        <taxon>Lutimonas</taxon>
    </lineage>
</organism>
<dbReference type="SUPFAM" id="SSF82185">
    <property type="entry name" value="Histone H3 K4-specific methyltransferase SET7/9 N-terminal domain"/>
    <property type="match status" value="2"/>
</dbReference>
<reference evidence="2 3" key="1">
    <citation type="submission" date="2024-04" db="EMBL/GenBank/DDBJ databases">
        <title>whole genome sequencing of Lutimonas vermicola strain IMCC1616.</title>
        <authorList>
            <person name="Bae S.S."/>
        </authorList>
    </citation>
    <scope>NUCLEOTIDE SEQUENCE [LARGE SCALE GENOMIC DNA]</scope>
    <source>
        <strain evidence="2 3">IMCC1616</strain>
    </source>
</reference>
<gene>
    <name evidence="2" type="ORF">AABB81_01450</name>
</gene>
<keyword evidence="1" id="KW-0732">Signal</keyword>
<evidence type="ECO:0000256" key="1">
    <source>
        <dbReference type="SAM" id="SignalP"/>
    </source>
</evidence>
<proteinExistence type="predicted"/>